<feature type="non-terminal residue" evidence="1">
    <location>
        <position position="1"/>
    </location>
</feature>
<comment type="caution">
    <text evidence="1">The sequence shown here is derived from an EMBL/GenBank/DDBJ whole genome shotgun (WGS) entry which is preliminary data.</text>
</comment>
<dbReference type="Proteomes" id="UP001328107">
    <property type="component" value="Unassembled WGS sequence"/>
</dbReference>
<reference evidence="2" key="1">
    <citation type="submission" date="2022-10" db="EMBL/GenBank/DDBJ databases">
        <title>Genome assembly of Pristionchus species.</title>
        <authorList>
            <person name="Yoshida K."/>
            <person name="Sommer R.J."/>
        </authorList>
    </citation>
    <scope>NUCLEOTIDE SEQUENCE [LARGE SCALE GENOMIC DNA]</scope>
    <source>
        <strain evidence="2">RS5460</strain>
    </source>
</reference>
<sequence>TAPEIVRDLRLTCRILKKHVDDIVWLKLSCPLVEEVRVTVVPKETEHNLSSTLQLAYQVSRKNKNIFEMRLKSIAGITKQLERHKWEYHVMYEFSFETLQKHEENHIKKCIGKRVGTISITFCGYPSWIVDRILDGLTAQRLKAEIDPIRDSHINVLLDPYATQIKELFLIVNTIDLSHPGR</sequence>
<gene>
    <name evidence="1" type="ORF">PMAYCL1PPCAC_20668</name>
</gene>
<evidence type="ECO:0000313" key="2">
    <source>
        <dbReference type="Proteomes" id="UP001328107"/>
    </source>
</evidence>
<proteinExistence type="predicted"/>
<protein>
    <submittedName>
        <fullName evidence="1">Uncharacterized protein</fullName>
    </submittedName>
</protein>
<dbReference type="AlphaFoldDB" id="A0AAN5I3C2"/>
<keyword evidence="2" id="KW-1185">Reference proteome</keyword>
<accession>A0AAN5I3C2</accession>
<name>A0AAN5I3C2_9BILA</name>
<evidence type="ECO:0000313" key="1">
    <source>
        <dbReference type="EMBL" id="GMR50473.1"/>
    </source>
</evidence>
<organism evidence="1 2">
    <name type="scientific">Pristionchus mayeri</name>
    <dbReference type="NCBI Taxonomy" id="1317129"/>
    <lineage>
        <taxon>Eukaryota</taxon>
        <taxon>Metazoa</taxon>
        <taxon>Ecdysozoa</taxon>
        <taxon>Nematoda</taxon>
        <taxon>Chromadorea</taxon>
        <taxon>Rhabditida</taxon>
        <taxon>Rhabditina</taxon>
        <taxon>Diplogasteromorpha</taxon>
        <taxon>Diplogasteroidea</taxon>
        <taxon>Neodiplogasteridae</taxon>
        <taxon>Pristionchus</taxon>
    </lineage>
</organism>
<dbReference type="EMBL" id="BTRK01000004">
    <property type="protein sequence ID" value="GMR50473.1"/>
    <property type="molecule type" value="Genomic_DNA"/>
</dbReference>